<protein>
    <submittedName>
        <fullName evidence="2">Uncharacterized protein</fullName>
    </submittedName>
</protein>
<evidence type="ECO:0000256" key="1">
    <source>
        <dbReference type="SAM" id="MobiDB-lite"/>
    </source>
</evidence>
<dbReference type="Proteomes" id="UP000076727">
    <property type="component" value="Unassembled WGS sequence"/>
</dbReference>
<reference evidence="2 3" key="1">
    <citation type="journal article" date="2016" name="Mol. Biol. Evol.">
        <title>Comparative Genomics of Early-Diverging Mushroom-Forming Fungi Provides Insights into the Origins of Lignocellulose Decay Capabilities.</title>
        <authorList>
            <person name="Nagy L.G."/>
            <person name="Riley R."/>
            <person name="Tritt A."/>
            <person name="Adam C."/>
            <person name="Daum C."/>
            <person name="Floudas D."/>
            <person name="Sun H."/>
            <person name="Yadav J.S."/>
            <person name="Pangilinan J."/>
            <person name="Larsson K.H."/>
            <person name="Matsuura K."/>
            <person name="Barry K."/>
            <person name="Labutti K."/>
            <person name="Kuo R."/>
            <person name="Ohm R.A."/>
            <person name="Bhattacharya S.S."/>
            <person name="Shirouzu T."/>
            <person name="Yoshinaga Y."/>
            <person name="Martin F.M."/>
            <person name="Grigoriev I.V."/>
            <person name="Hibbett D.S."/>
        </authorList>
    </citation>
    <scope>NUCLEOTIDE SEQUENCE [LARGE SCALE GENOMIC DNA]</scope>
    <source>
        <strain evidence="2 3">L-15889</strain>
    </source>
</reference>
<feature type="region of interest" description="Disordered" evidence="1">
    <location>
        <begin position="167"/>
        <end position="193"/>
    </location>
</feature>
<accession>A0A165PYC4</accession>
<keyword evidence="3" id="KW-1185">Reference proteome</keyword>
<dbReference type="AlphaFoldDB" id="A0A165PYC4"/>
<name>A0A165PYC4_9APHY</name>
<proteinExistence type="predicted"/>
<feature type="compositionally biased region" description="Basic residues" evidence="1">
    <location>
        <begin position="1"/>
        <end position="16"/>
    </location>
</feature>
<feature type="region of interest" description="Disordered" evidence="1">
    <location>
        <begin position="36"/>
        <end position="62"/>
    </location>
</feature>
<dbReference type="EMBL" id="KV429063">
    <property type="protein sequence ID" value="KZT68775.1"/>
    <property type="molecule type" value="Genomic_DNA"/>
</dbReference>
<feature type="region of interest" description="Disordered" evidence="1">
    <location>
        <begin position="1"/>
        <end position="21"/>
    </location>
</feature>
<gene>
    <name evidence="2" type="ORF">DAEQUDRAFT_309319</name>
</gene>
<evidence type="ECO:0000313" key="3">
    <source>
        <dbReference type="Proteomes" id="UP000076727"/>
    </source>
</evidence>
<evidence type="ECO:0000313" key="2">
    <source>
        <dbReference type="EMBL" id="KZT68775.1"/>
    </source>
</evidence>
<sequence>MAKRRSAPARASHRSQGRAVTTAAKLRIVRNACLRKAQHSRTSKAGGYGMEGTPAGRPAPLARKWRRRTGQQVRFADLTALRKTLGMLGPPGLMRRALCAPVRTERGSPGASVCARAGEKFCAHGIWARDRGDKEGGREASVCSELPSGCPYGGWAFVLLATGMSGDTPRRGPYSVAEGRSTRTEPKTIPCRG</sequence>
<organism evidence="2 3">
    <name type="scientific">Daedalea quercina L-15889</name>
    <dbReference type="NCBI Taxonomy" id="1314783"/>
    <lineage>
        <taxon>Eukaryota</taxon>
        <taxon>Fungi</taxon>
        <taxon>Dikarya</taxon>
        <taxon>Basidiomycota</taxon>
        <taxon>Agaricomycotina</taxon>
        <taxon>Agaricomycetes</taxon>
        <taxon>Polyporales</taxon>
        <taxon>Fomitopsis</taxon>
    </lineage>
</organism>